<proteinExistence type="predicted"/>
<protein>
    <recommendedName>
        <fullName evidence="2">DUF3085 domain-containing protein</fullName>
    </recommendedName>
</protein>
<dbReference type="AlphaFoldDB" id="A0A0F9V9Y1"/>
<accession>A0A0F9V9Y1</accession>
<name>A0A0F9V9Y1_9ZZZZ</name>
<reference evidence="1" key="1">
    <citation type="journal article" date="2015" name="Nature">
        <title>Complex archaea that bridge the gap between prokaryotes and eukaryotes.</title>
        <authorList>
            <person name="Spang A."/>
            <person name="Saw J.H."/>
            <person name="Jorgensen S.L."/>
            <person name="Zaremba-Niedzwiedzka K."/>
            <person name="Martijn J."/>
            <person name="Lind A.E."/>
            <person name="van Eijk R."/>
            <person name="Schleper C."/>
            <person name="Guy L."/>
            <person name="Ettema T.J."/>
        </authorList>
    </citation>
    <scope>NUCLEOTIDE SEQUENCE</scope>
</reference>
<organism evidence="1">
    <name type="scientific">marine sediment metagenome</name>
    <dbReference type="NCBI Taxonomy" id="412755"/>
    <lineage>
        <taxon>unclassified sequences</taxon>
        <taxon>metagenomes</taxon>
        <taxon>ecological metagenomes</taxon>
    </lineage>
</organism>
<gene>
    <name evidence="1" type="ORF">LCGC14_0113310</name>
</gene>
<evidence type="ECO:0000313" key="1">
    <source>
        <dbReference type="EMBL" id="KKO01976.1"/>
    </source>
</evidence>
<dbReference type="EMBL" id="LAZR01000033">
    <property type="protein sequence ID" value="KKO01976.1"/>
    <property type="molecule type" value="Genomic_DNA"/>
</dbReference>
<evidence type="ECO:0008006" key="2">
    <source>
        <dbReference type="Google" id="ProtNLM"/>
    </source>
</evidence>
<dbReference type="InterPro" id="IPR021436">
    <property type="entry name" value="DUF3085"/>
</dbReference>
<dbReference type="Pfam" id="PF11284">
    <property type="entry name" value="DUF3085"/>
    <property type="match status" value="1"/>
</dbReference>
<sequence length="178" mass="19756">MDLTFDAKHTRALLEISEKSTNRRPNYEQMHDPQFWRDNLAPDRRAALQRELDEKGFAMDVGIEDIDTSKIPAGLWLVGDQGVYLMSNVTSEEAKAGTVAHVCYADEVNPEKMEFDAWYDAKRQIFGGDDGVDFLPAQALEGALEGDKLRLDMTPSSLSVYKVTSPGSVNEPGNELSG</sequence>
<comment type="caution">
    <text evidence="1">The sequence shown here is derived from an EMBL/GenBank/DDBJ whole genome shotgun (WGS) entry which is preliminary data.</text>
</comment>